<feature type="compositionally biased region" description="Basic and acidic residues" evidence="2">
    <location>
        <begin position="899"/>
        <end position="908"/>
    </location>
</feature>
<dbReference type="AlphaFoldDB" id="A0A507DBV4"/>
<dbReference type="PROSITE" id="PS50004">
    <property type="entry name" value="C2"/>
    <property type="match status" value="1"/>
</dbReference>
<dbReference type="InterPro" id="IPR035892">
    <property type="entry name" value="C2_domain_sf"/>
</dbReference>
<evidence type="ECO:0000313" key="4">
    <source>
        <dbReference type="EMBL" id="TPX48380.1"/>
    </source>
</evidence>
<evidence type="ECO:0000256" key="2">
    <source>
        <dbReference type="SAM" id="MobiDB-lite"/>
    </source>
</evidence>
<organism evidence="4 5">
    <name type="scientific">Synchytrium endobioticum</name>
    <dbReference type="NCBI Taxonomy" id="286115"/>
    <lineage>
        <taxon>Eukaryota</taxon>
        <taxon>Fungi</taxon>
        <taxon>Fungi incertae sedis</taxon>
        <taxon>Chytridiomycota</taxon>
        <taxon>Chytridiomycota incertae sedis</taxon>
        <taxon>Chytridiomycetes</taxon>
        <taxon>Synchytriales</taxon>
        <taxon>Synchytriaceae</taxon>
        <taxon>Synchytrium</taxon>
    </lineage>
</organism>
<accession>A0A507DBV4</accession>
<feature type="region of interest" description="Disordered" evidence="2">
    <location>
        <begin position="169"/>
        <end position="191"/>
    </location>
</feature>
<keyword evidence="1" id="KW-0175">Coiled coil</keyword>
<evidence type="ECO:0000256" key="1">
    <source>
        <dbReference type="SAM" id="Coils"/>
    </source>
</evidence>
<dbReference type="Pfam" id="PF00168">
    <property type="entry name" value="C2"/>
    <property type="match status" value="1"/>
</dbReference>
<evidence type="ECO:0000259" key="3">
    <source>
        <dbReference type="PROSITE" id="PS50004"/>
    </source>
</evidence>
<dbReference type="EMBL" id="QEAM01000053">
    <property type="protein sequence ID" value="TPX48380.1"/>
    <property type="molecule type" value="Genomic_DNA"/>
</dbReference>
<dbReference type="SUPFAM" id="SSF49562">
    <property type="entry name" value="C2 domain (Calcium/lipid-binding domain, CaLB)"/>
    <property type="match status" value="1"/>
</dbReference>
<dbReference type="GO" id="GO:0010564">
    <property type="term" value="P:regulation of cell cycle process"/>
    <property type="evidence" value="ECO:0007669"/>
    <property type="project" value="TreeGrafter"/>
</dbReference>
<comment type="caution">
    <text evidence="4">The sequence shown here is derived from an EMBL/GenBank/DDBJ whole genome shotgun (WGS) entry which is preliminary data.</text>
</comment>
<proteinExistence type="predicted"/>
<name>A0A507DBV4_9FUNG</name>
<feature type="compositionally biased region" description="Polar residues" evidence="2">
    <location>
        <begin position="372"/>
        <end position="386"/>
    </location>
</feature>
<dbReference type="PANTHER" id="PTHR21574">
    <property type="entry name" value="CENTROSOMAL PROTEIN OF 120 KDA"/>
    <property type="match status" value="1"/>
</dbReference>
<sequence length="1011" mass="113812">MVMPTTATTNSRMQALLVTVYEGRNFSKKANAKCYIQCRCNNEILTTDPTDHTPSPIWDTELQWDMDMRTLSHHRSHRNSLKLVCYSIDLNGIRENLGFVMLGLRAAHLGFPAPELWYPLVNTKTPTGSFRPEIKVSFGVGPKEIIVASLAGLAAPADMASPQKIRPVTARPPRVQPSNTKKQPPVMQKSKSADGYVGQLGFKRMEDGYYQIGQGTNPWTLSLTIAFVENLNVLLDQPPLSDAKFHFYYSILGNDIATEPFTDLSTPSFPYERVTVHLRCSLPDLVLLLDEMDVIVINLCSGNQILGFADIPLADLLDEETGQGQLIERVYSLYNPKLELPMNAEGKVPSIGLAVKLEADDSGIAAEAPNDPTMSQAGPNSQPSNGTHDDQQDTYIPRTPSPPVPSVRHKIHESAGRASPAKPANNASFFRTAAASTIHYPPPFISPPQFHPAMQLSIASDVWNQYRFSIELRSMRDFTLKSGTIFCRYSYPPFGTSSPFSTHPPLDVLKSPAESLLPHSFCAFEFVMAPDRLQTYLEAVPLVVEMWSRDSYARDAKIGTASVDMVEVWQAHARRHEGEVAGVVSVKSHDAWVVVVGSDEEGQVKRICDLRVILALEDFGPLEQQESQANGPCGIGSNGIPAPAPRARGSSKANNAGIVNPMLDTAADTSIHDTPEYRAALDLEVWRMDEERRFKDHLLAREQDLMKQLAGEWRKHEQERDILLHRRGEDLKQLEAQAQRMITDLESRERRLLVAEEDLAKRRDEMEREHERYMSEVRDTSRRLADELKHRLEVEKDRAAHSEAGRERAIKERDEFERRYKELEASEHALRAALATGPDAQLKGELASAVASGTNLQRQVDTLTRAKKHYKANWMRALNELAKERSRRQLELENQAQKAAREADDERARERDALLLERDRREIDAVRKEVETLRASMGPVHYHGNNHNTGGNDTFVINKRDYEALDSRRLEEVDRLASERDQLLASGVYTREDRLVRELERRIREVLSGKA</sequence>
<feature type="coiled-coil region" evidence="1">
    <location>
        <begin position="731"/>
        <end position="833"/>
    </location>
</feature>
<dbReference type="VEuPathDB" id="FungiDB:SeMB42_g00013"/>
<feature type="region of interest" description="Disordered" evidence="2">
    <location>
        <begin position="365"/>
        <end position="425"/>
    </location>
</feature>
<dbReference type="Proteomes" id="UP000320475">
    <property type="component" value="Unassembled WGS sequence"/>
</dbReference>
<dbReference type="InterPro" id="IPR039893">
    <property type="entry name" value="CEP120-like"/>
</dbReference>
<dbReference type="InterPro" id="IPR022136">
    <property type="entry name" value="DUF3668"/>
</dbReference>
<dbReference type="Gene3D" id="2.60.40.150">
    <property type="entry name" value="C2 domain"/>
    <property type="match status" value="1"/>
</dbReference>
<dbReference type="GO" id="GO:0005815">
    <property type="term" value="C:microtubule organizing center"/>
    <property type="evidence" value="ECO:0007669"/>
    <property type="project" value="TreeGrafter"/>
</dbReference>
<feature type="domain" description="C2" evidence="3">
    <location>
        <begin position="1"/>
        <end position="118"/>
    </location>
</feature>
<feature type="region of interest" description="Disordered" evidence="2">
    <location>
        <begin position="889"/>
        <end position="908"/>
    </location>
</feature>
<dbReference type="Pfam" id="PF12416">
    <property type="entry name" value="DUF3668"/>
    <property type="match status" value="1"/>
</dbReference>
<dbReference type="PANTHER" id="PTHR21574:SF0">
    <property type="entry name" value="CENTROSOMAL PROTEIN OF 120 KDA"/>
    <property type="match status" value="1"/>
</dbReference>
<dbReference type="CDD" id="cd00030">
    <property type="entry name" value="C2"/>
    <property type="match status" value="1"/>
</dbReference>
<gene>
    <name evidence="4" type="ORF">SeLEV6574_g02064</name>
</gene>
<dbReference type="OrthoDB" id="332250at2759"/>
<dbReference type="InterPro" id="IPR000008">
    <property type="entry name" value="C2_dom"/>
</dbReference>
<reference evidence="4 5" key="1">
    <citation type="journal article" date="2019" name="Sci. Rep.">
        <title>Comparative genomics of chytrid fungi reveal insights into the obligate biotrophic and pathogenic lifestyle of Synchytrium endobioticum.</title>
        <authorList>
            <person name="van de Vossenberg B.T.L.H."/>
            <person name="Warris S."/>
            <person name="Nguyen H.D.T."/>
            <person name="van Gent-Pelzer M.P.E."/>
            <person name="Joly D.L."/>
            <person name="van de Geest H.C."/>
            <person name="Bonants P.J.M."/>
            <person name="Smith D.S."/>
            <person name="Levesque C.A."/>
            <person name="van der Lee T.A.J."/>
        </authorList>
    </citation>
    <scope>NUCLEOTIDE SEQUENCE [LARGE SCALE GENOMIC DNA]</scope>
    <source>
        <strain evidence="4 5">LEV6574</strain>
    </source>
</reference>
<protein>
    <recommendedName>
        <fullName evidence="3">C2 domain-containing protein</fullName>
    </recommendedName>
</protein>
<evidence type="ECO:0000313" key="5">
    <source>
        <dbReference type="Proteomes" id="UP000320475"/>
    </source>
</evidence>